<gene>
    <name evidence="1" type="ORF">HK097_002942</name>
</gene>
<reference evidence="1" key="1">
    <citation type="submission" date="2020-05" db="EMBL/GenBank/DDBJ databases">
        <title>Phylogenomic resolution of chytrid fungi.</title>
        <authorList>
            <person name="Stajich J.E."/>
            <person name="Amses K."/>
            <person name="Simmons R."/>
            <person name="Seto K."/>
            <person name="Myers J."/>
            <person name="Bonds A."/>
            <person name="Quandt C.A."/>
            <person name="Barry K."/>
            <person name="Liu P."/>
            <person name="Grigoriev I."/>
            <person name="Longcore J.E."/>
            <person name="James T.Y."/>
        </authorList>
    </citation>
    <scope>NUCLEOTIDE SEQUENCE</scope>
    <source>
        <strain evidence="1">JEL0318</strain>
    </source>
</reference>
<dbReference type="InterPro" id="IPR036770">
    <property type="entry name" value="Ankyrin_rpt-contain_sf"/>
</dbReference>
<keyword evidence="2" id="KW-1185">Reference proteome</keyword>
<evidence type="ECO:0000313" key="2">
    <source>
        <dbReference type="Proteomes" id="UP001212841"/>
    </source>
</evidence>
<organism evidence="1 2">
    <name type="scientific">Rhizophlyctis rosea</name>
    <dbReference type="NCBI Taxonomy" id="64517"/>
    <lineage>
        <taxon>Eukaryota</taxon>
        <taxon>Fungi</taxon>
        <taxon>Fungi incertae sedis</taxon>
        <taxon>Chytridiomycota</taxon>
        <taxon>Chytridiomycota incertae sedis</taxon>
        <taxon>Chytridiomycetes</taxon>
        <taxon>Rhizophlyctidales</taxon>
        <taxon>Rhizophlyctidaceae</taxon>
        <taxon>Rhizophlyctis</taxon>
    </lineage>
</organism>
<dbReference type="Gene3D" id="1.25.40.20">
    <property type="entry name" value="Ankyrin repeat-containing domain"/>
    <property type="match status" value="1"/>
</dbReference>
<dbReference type="Proteomes" id="UP001212841">
    <property type="component" value="Unassembled WGS sequence"/>
</dbReference>
<protein>
    <submittedName>
        <fullName evidence="1">Uncharacterized protein</fullName>
    </submittedName>
</protein>
<name>A0AAD5X702_9FUNG</name>
<comment type="caution">
    <text evidence="1">The sequence shown here is derived from an EMBL/GenBank/DDBJ whole genome shotgun (WGS) entry which is preliminary data.</text>
</comment>
<dbReference type="AlphaFoldDB" id="A0AAD5X702"/>
<dbReference type="EMBL" id="JADGJD010000167">
    <property type="protein sequence ID" value="KAJ3053973.1"/>
    <property type="molecule type" value="Genomic_DNA"/>
</dbReference>
<evidence type="ECO:0000313" key="1">
    <source>
        <dbReference type="EMBL" id="KAJ3053973.1"/>
    </source>
</evidence>
<sequence>MYFPPQMLREGLSTTQLTILVRLLNLGARPYWTMWSLIDESNDRDWGLPFYLPVLLQYSLPHEIANAFKHYLFCSGTDMKGHAMDMAVVEIFLEAGLDVSVYGKEAMEAACCMAGKGSEGGAERWNVIELLLDHGIGMDLALYAAVKRSNHTFVQWLSAAGATWENLDFSLQQEALALTSVPILYGLIVEDIIDVWEIDIESFPRQGGHLRSTTDEVYHALVEWREQHPDEREVLDELESMNDDSLVSIVQIFVRQGDASPLQTILSWLSRAKSTAITAELLNASLLSAAIAGFHDTCWVLLQHGANPTFDNYSTFSNLWKARDANIHIESATARYIRVAHLLIAASPAYAPSELDLECLSQKAPTSLFHCSMLTLFLENGPVTTRKALLVLAGIMQSHWVACDSHIALVHLIRILTRLGASLCDVNVGILGRWLKRCEPSMLRVVEQATGLCTGWEGRGMRWSR</sequence>
<proteinExistence type="predicted"/>
<dbReference type="SUPFAM" id="SSF48403">
    <property type="entry name" value="Ankyrin repeat"/>
    <property type="match status" value="1"/>
</dbReference>
<accession>A0AAD5X702</accession>